<feature type="chain" id="PRO_5044550313" evidence="1">
    <location>
        <begin position="19"/>
        <end position="158"/>
    </location>
</feature>
<protein>
    <submittedName>
        <fullName evidence="3">Uncharacterized protein</fullName>
    </submittedName>
</protein>
<keyword evidence="1" id="KW-0732">Signal</keyword>
<dbReference type="Proteomes" id="UP000836402">
    <property type="component" value="Unassembled WGS sequence"/>
</dbReference>
<evidence type="ECO:0000313" key="5">
    <source>
        <dbReference type="Proteomes" id="UP000836402"/>
    </source>
</evidence>
<accession>A0A177VDM3</accession>
<dbReference type="Proteomes" id="UP000077671">
    <property type="component" value="Unassembled WGS sequence"/>
</dbReference>
<organism evidence="3 4">
    <name type="scientific">Tilletia caries</name>
    <name type="common">wheat bunt fungus</name>
    <dbReference type="NCBI Taxonomy" id="13290"/>
    <lineage>
        <taxon>Eukaryota</taxon>
        <taxon>Fungi</taxon>
        <taxon>Dikarya</taxon>
        <taxon>Basidiomycota</taxon>
        <taxon>Ustilaginomycotina</taxon>
        <taxon>Exobasidiomycetes</taxon>
        <taxon>Tilletiales</taxon>
        <taxon>Tilletiaceae</taxon>
        <taxon>Tilletia</taxon>
    </lineage>
</organism>
<dbReference type="AlphaFoldDB" id="A0A177VDM3"/>
<gene>
    <name evidence="3" type="ORF">A4X03_0g2420</name>
    <name evidence="2" type="ORF">JKIAZH3_G320</name>
</gene>
<comment type="caution">
    <text evidence="3">The sequence shown here is derived from an EMBL/GenBank/DDBJ whole genome shotgun (WGS) entry which is preliminary data.</text>
</comment>
<feature type="signal peptide" evidence="1">
    <location>
        <begin position="1"/>
        <end position="18"/>
    </location>
</feature>
<keyword evidence="5" id="KW-1185">Reference proteome</keyword>
<proteinExistence type="predicted"/>
<reference evidence="3" key="1">
    <citation type="submission" date="2016-04" db="EMBL/GenBank/DDBJ databases">
        <authorList>
            <person name="Nguyen H.D."/>
            <person name="Kesanakurti P."/>
            <person name="Cullis J."/>
            <person name="Levesque C.A."/>
            <person name="Hambleton S."/>
        </authorList>
    </citation>
    <scope>NUCLEOTIDE SEQUENCE</scope>
    <source>
        <strain evidence="3">DAOMC 238032</strain>
    </source>
</reference>
<reference evidence="2" key="3">
    <citation type="submission" date="2020-10" db="EMBL/GenBank/DDBJ databases">
        <authorList>
            <person name="Sedaghatjoo S."/>
        </authorList>
    </citation>
    <scope>NUCLEOTIDE SEQUENCE</scope>
    <source>
        <strain evidence="2">AZH3</strain>
    </source>
</reference>
<evidence type="ECO:0000256" key="1">
    <source>
        <dbReference type="SAM" id="SignalP"/>
    </source>
</evidence>
<evidence type="ECO:0000313" key="3">
    <source>
        <dbReference type="EMBL" id="KAE8262483.1"/>
    </source>
</evidence>
<evidence type="ECO:0000313" key="4">
    <source>
        <dbReference type="Proteomes" id="UP000077671"/>
    </source>
</evidence>
<dbReference type="EMBL" id="CAJHJG010000250">
    <property type="protein sequence ID" value="CAD6899861.1"/>
    <property type="molecule type" value="Genomic_DNA"/>
</dbReference>
<dbReference type="EMBL" id="LWDD02000233">
    <property type="protein sequence ID" value="KAE8262483.1"/>
    <property type="molecule type" value="Genomic_DNA"/>
</dbReference>
<name>A0A177VDM3_9BASI</name>
<sequence>MLFRISTLSLTLLVVAAAAAPSQLSDSPAGARVPRAGTTSNSWFQMAENIAPDNSTGRLFEGGNGNIANLGGTFSTTNGLGWNASAITSDFSAGAKFNTINGGYNITQGGIVYTSRATYLGKTVICHLSIDNVGKITASIDADKGVHCADKGGKVICT</sequence>
<evidence type="ECO:0000313" key="2">
    <source>
        <dbReference type="EMBL" id="CAD6899861.1"/>
    </source>
</evidence>
<reference evidence="3" key="2">
    <citation type="journal article" date="2019" name="IMA Fungus">
        <title>Genome sequencing and comparison of five Tilletia species to identify candidate genes for the detection of regulated species infecting wheat.</title>
        <authorList>
            <person name="Nguyen H.D.T."/>
            <person name="Sultana T."/>
            <person name="Kesanakurti P."/>
            <person name="Hambleton S."/>
        </authorList>
    </citation>
    <scope>NUCLEOTIDE SEQUENCE</scope>
    <source>
        <strain evidence="3">DAOMC 238032</strain>
    </source>
</reference>